<evidence type="ECO:0008006" key="3">
    <source>
        <dbReference type="Google" id="ProtNLM"/>
    </source>
</evidence>
<dbReference type="RefSeq" id="WP_148312803.1">
    <property type="nucleotide sequence ID" value="NZ_AP012547.1"/>
</dbReference>
<evidence type="ECO:0000313" key="2">
    <source>
        <dbReference type="Proteomes" id="UP000031637"/>
    </source>
</evidence>
<dbReference type="KEGG" id="shd:SUTH_00010"/>
<dbReference type="AlphaFoldDB" id="W0SAS2"/>
<protein>
    <recommendedName>
        <fullName evidence="3">Nucleotidyl transferase AbiEii/AbiGii toxin family protein</fullName>
    </recommendedName>
</protein>
<dbReference type="EMBL" id="AP012547">
    <property type="protein sequence ID" value="BAO27830.1"/>
    <property type="molecule type" value="Genomic_DNA"/>
</dbReference>
<dbReference type="InterPro" id="IPR014942">
    <property type="entry name" value="AbiEii"/>
</dbReference>
<gene>
    <name evidence="1" type="ORF">SUTH_00010</name>
</gene>
<keyword evidence="2" id="KW-1185">Reference proteome</keyword>
<reference evidence="1 2" key="1">
    <citation type="journal article" date="2014" name="Syst. Appl. Microbiol.">
        <title>Complete genomes of freshwater sulfur oxidizers Sulfuricella denitrificans skB26 and Sulfuritalea hydrogenivorans sk43H: genetic insights into the sulfur oxidation pathway of betaproteobacteria.</title>
        <authorList>
            <person name="Watanabe T."/>
            <person name="Kojima H."/>
            <person name="Fukui M."/>
        </authorList>
    </citation>
    <scope>NUCLEOTIDE SEQUENCE [LARGE SCALE GENOMIC DNA]</scope>
    <source>
        <strain evidence="1">DSM22779</strain>
    </source>
</reference>
<evidence type="ECO:0000313" key="1">
    <source>
        <dbReference type="EMBL" id="BAO27830.1"/>
    </source>
</evidence>
<accession>W0SAS2</accession>
<dbReference type="OrthoDB" id="1550603at2"/>
<proteinExistence type="predicted"/>
<sequence length="306" mass="33944">MIKFDSPYSRQVRLLVSVLPMVGREACFALKGGTAINLFVRDMPRLSVDIDLAFLPTGDRAAALQEIDAALRRISDGLTGRPYGYRVRAGKRQESLAYGLLVADGAAEIKIEVSPVSRGTVYPESMRRIVGSAEAEFGFAEVPVVSFADLYAGKIVAALDRQHPRDLFDVKLLLAKEGIDDALFRAFLVYLISHDGSIARVLNPTLKPLADLFERQFVGMTSEPVTLEELEQARAELIAALHGRLGERERDFLVSFKRREPKWELLGVAHAPELPAIRWKLQNLAQMTPDKHRGAIGNLERVLDAL</sequence>
<dbReference type="Pfam" id="PF08843">
    <property type="entry name" value="AbiEii"/>
    <property type="match status" value="1"/>
</dbReference>
<dbReference type="STRING" id="1223802.SUTH_00010"/>
<name>W0SAS2_9PROT</name>
<dbReference type="Gene3D" id="3.10.450.620">
    <property type="entry name" value="JHP933, nucleotidyltransferase-like core domain"/>
    <property type="match status" value="1"/>
</dbReference>
<organism evidence="1 2">
    <name type="scientific">Sulfuritalea hydrogenivorans sk43H</name>
    <dbReference type="NCBI Taxonomy" id="1223802"/>
    <lineage>
        <taxon>Bacteria</taxon>
        <taxon>Pseudomonadati</taxon>
        <taxon>Pseudomonadota</taxon>
        <taxon>Betaproteobacteria</taxon>
        <taxon>Nitrosomonadales</taxon>
        <taxon>Sterolibacteriaceae</taxon>
        <taxon>Sulfuritalea</taxon>
    </lineage>
</organism>
<dbReference type="Proteomes" id="UP000031637">
    <property type="component" value="Chromosome"/>
</dbReference>
<dbReference type="HOGENOM" id="CLU_058622_1_0_4"/>